<proteinExistence type="predicted"/>
<gene>
    <name evidence="3" type="primary">20206657</name>
    <name evidence="2" type="ORF">HELRODRAFT_178171</name>
</gene>
<dbReference type="GeneID" id="20206657"/>
<dbReference type="GO" id="GO:0004888">
    <property type="term" value="F:transmembrane signaling receptor activity"/>
    <property type="evidence" value="ECO:0000318"/>
    <property type="project" value="GO_Central"/>
</dbReference>
<keyword evidence="4" id="KW-1185">Reference proteome</keyword>
<dbReference type="HOGENOM" id="CLU_1009279_0_0_1"/>
<dbReference type="EMBL" id="AMQM01006313">
    <property type="status" value="NOT_ANNOTATED_CDS"/>
    <property type="molecule type" value="Genomic_DNA"/>
</dbReference>
<dbReference type="InParanoid" id="T1FCV8"/>
<dbReference type="Proteomes" id="UP000015101">
    <property type="component" value="Unassembled WGS sequence"/>
</dbReference>
<reference evidence="3" key="3">
    <citation type="submission" date="2015-06" db="UniProtKB">
        <authorList>
            <consortium name="EnsemblMetazoa"/>
        </authorList>
    </citation>
    <scope>IDENTIFICATION</scope>
</reference>
<dbReference type="RefSeq" id="XP_009024553.1">
    <property type="nucleotide sequence ID" value="XM_009026305.1"/>
</dbReference>
<evidence type="ECO:0000313" key="4">
    <source>
        <dbReference type="Proteomes" id="UP000015101"/>
    </source>
</evidence>
<reference evidence="4" key="1">
    <citation type="submission" date="2012-12" db="EMBL/GenBank/DDBJ databases">
        <authorList>
            <person name="Hellsten U."/>
            <person name="Grimwood J."/>
            <person name="Chapman J.A."/>
            <person name="Shapiro H."/>
            <person name="Aerts A."/>
            <person name="Otillar R.P."/>
            <person name="Terry A.Y."/>
            <person name="Boore J.L."/>
            <person name="Simakov O."/>
            <person name="Marletaz F."/>
            <person name="Cho S.-J."/>
            <person name="Edsinger-Gonzales E."/>
            <person name="Havlak P."/>
            <person name="Kuo D.-H."/>
            <person name="Larsson T."/>
            <person name="Lv J."/>
            <person name="Arendt D."/>
            <person name="Savage R."/>
            <person name="Osoegawa K."/>
            <person name="de Jong P."/>
            <person name="Lindberg D.R."/>
            <person name="Seaver E.C."/>
            <person name="Weisblat D.A."/>
            <person name="Putnam N.H."/>
            <person name="Grigoriev I.V."/>
            <person name="Rokhsar D.S."/>
        </authorList>
    </citation>
    <scope>NUCLEOTIDE SEQUENCE</scope>
</reference>
<dbReference type="GO" id="GO:0005886">
    <property type="term" value="C:plasma membrane"/>
    <property type="evidence" value="ECO:0000318"/>
    <property type="project" value="GO_Central"/>
</dbReference>
<evidence type="ECO:0000313" key="2">
    <source>
        <dbReference type="EMBL" id="ESN97380.1"/>
    </source>
</evidence>
<protein>
    <recommendedName>
        <fullName evidence="5">WSC domain-containing protein</fullName>
    </recommendedName>
</protein>
<sequence>MELKNNKKEIIEFLRMLVGHILTIHFCYLSVTLAEFNVSDAYIGCFKFISFNNSQPIVVNSIEECSRTLTDLGSTHMIALMRGRDCFCVDRVDAAVASSQCHVRCPNGRACGAMDTYSVYKHRRMLLHDAAYFFTEDYLPVLKRFTSVSLETCAFYCIHVGSPFFSVHPNGLCKCVYYIQFTLPLKPDVFECNVRCPHDENEICGCHQESGQDNSAVYLTFFKYGNLLLAVKMRIQKQTFLTFQKHAQTDAGRDGKTVGSHAPKEIAQSRTETAED</sequence>
<evidence type="ECO:0000256" key="1">
    <source>
        <dbReference type="SAM" id="MobiDB-lite"/>
    </source>
</evidence>
<evidence type="ECO:0000313" key="3">
    <source>
        <dbReference type="EnsemblMetazoa" id="HelroP178171"/>
    </source>
</evidence>
<dbReference type="AlphaFoldDB" id="T1FCV8"/>
<dbReference type="EnsemblMetazoa" id="HelroT178171">
    <property type="protein sequence ID" value="HelroP178171"/>
    <property type="gene ID" value="HelroG178171"/>
</dbReference>
<dbReference type="InterPro" id="IPR051836">
    <property type="entry name" value="Kremen_rcpt"/>
</dbReference>
<dbReference type="PANTHER" id="PTHR24269:SF16">
    <property type="entry name" value="PROTEIN SLG1"/>
    <property type="match status" value="1"/>
</dbReference>
<dbReference type="CTD" id="20206657"/>
<evidence type="ECO:0008006" key="5">
    <source>
        <dbReference type="Google" id="ProtNLM"/>
    </source>
</evidence>
<name>T1FCV8_HELRO</name>
<dbReference type="EMBL" id="KB097379">
    <property type="protein sequence ID" value="ESN97380.1"/>
    <property type="molecule type" value="Genomic_DNA"/>
</dbReference>
<accession>T1FCV8</accession>
<organism evidence="3 4">
    <name type="scientific">Helobdella robusta</name>
    <name type="common">Californian leech</name>
    <dbReference type="NCBI Taxonomy" id="6412"/>
    <lineage>
        <taxon>Eukaryota</taxon>
        <taxon>Metazoa</taxon>
        <taxon>Spiralia</taxon>
        <taxon>Lophotrochozoa</taxon>
        <taxon>Annelida</taxon>
        <taxon>Clitellata</taxon>
        <taxon>Hirudinea</taxon>
        <taxon>Rhynchobdellida</taxon>
        <taxon>Glossiphoniidae</taxon>
        <taxon>Helobdella</taxon>
    </lineage>
</organism>
<dbReference type="GO" id="GO:0007165">
    <property type="term" value="P:signal transduction"/>
    <property type="evidence" value="ECO:0000318"/>
    <property type="project" value="GO_Central"/>
</dbReference>
<reference evidence="2 4" key="2">
    <citation type="journal article" date="2013" name="Nature">
        <title>Insights into bilaterian evolution from three spiralian genomes.</title>
        <authorList>
            <person name="Simakov O."/>
            <person name="Marletaz F."/>
            <person name="Cho S.J."/>
            <person name="Edsinger-Gonzales E."/>
            <person name="Havlak P."/>
            <person name="Hellsten U."/>
            <person name="Kuo D.H."/>
            <person name="Larsson T."/>
            <person name="Lv J."/>
            <person name="Arendt D."/>
            <person name="Savage R."/>
            <person name="Osoegawa K."/>
            <person name="de Jong P."/>
            <person name="Grimwood J."/>
            <person name="Chapman J.A."/>
            <person name="Shapiro H."/>
            <person name="Aerts A."/>
            <person name="Otillar R.P."/>
            <person name="Terry A.Y."/>
            <person name="Boore J.L."/>
            <person name="Grigoriev I.V."/>
            <person name="Lindberg D.R."/>
            <person name="Seaver E.C."/>
            <person name="Weisblat D.A."/>
            <person name="Putnam N.H."/>
            <person name="Rokhsar D.S."/>
        </authorList>
    </citation>
    <scope>NUCLEOTIDE SEQUENCE</scope>
</reference>
<dbReference type="PANTHER" id="PTHR24269">
    <property type="entry name" value="KREMEN PROTEIN"/>
    <property type="match status" value="1"/>
</dbReference>
<dbReference type="KEGG" id="hro:HELRODRAFT_178171"/>
<feature type="region of interest" description="Disordered" evidence="1">
    <location>
        <begin position="251"/>
        <end position="276"/>
    </location>
</feature>
<dbReference type="STRING" id="6412.T1FCV8"/>